<protein>
    <recommendedName>
        <fullName evidence="4">Conjugal transfer pilus assembly protein TraE</fullName>
    </recommendedName>
</protein>
<dbReference type="PROSITE" id="PS51257">
    <property type="entry name" value="PROKAR_LIPOPROTEIN"/>
    <property type="match status" value="1"/>
</dbReference>
<accession>A0A1T4YTT9</accession>
<dbReference type="EMBL" id="FUYE01000018">
    <property type="protein sequence ID" value="SKB05209.1"/>
    <property type="molecule type" value="Genomic_DNA"/>
</dbReference>
<evidence type="ECO:0000256" key="1">
    <source>
        <dbReference type="SAM" id="Phobius"/>
    </source>
</evidence>
<dbReference type="OrthoDB" id="190478at2"/>
<proteinExistence type="predicted"/>
<dbReference type="RefSeq" id="WP_078815359.1">
    <property type="nucleotide sequence ID" value="NZ_FUYE01000018.1"/>
</dbReference>
<feature type="transmembrane region" description="Helical" evidence="1">
    <location>
        <begin position="22"/>
        <end position="42"/>
    </location>
</feature>
<keyword evidence="3" id="KW-1185">Reference proteome</keyword>
<evidence type="ECO:0000313" key="2">
    <source>
        <dbReference type="EMBL" id="SKB05209.1"/>
    </source>
</evidence>
<name>A0A1T4YTT9_9BACT</name>
<reference evidence="3" key="1">
    <citation type="submission" date="2017-02" db="EMBL/GenBank/DDBJ databases">
        <authorList>
            <person name="Varghese N."/>
            <person name="Submissions S."/>
        </authorList>
    </citation>
    <scope>NUCLEOTIDE SEQUENCE [LARGE SCALE GENOMIC DNA]</scope>
    <source>
        <strain evidence="3">ATCC 700200</strain>
    </source>
</reference>
<dbReference type="Proteomes" id="UP000190774">
    <property type="component" value="Unassembled WGS sequence"/>
</dbReference>
<organism evidence="2 3">
    <name type="scientific">Prosthecobacter debontii</name>
    <dbReference type="NCBI Taxonomy" id="48467"/>
    <lineage>
        <taxon>Bacteria</taxon>
        <taxon>Pseudomonadati</taxon>
        <taxon>Verrucomicrobiota</taxon>
        <taxon>Verrucomicrobiia</taxon>
        <taxon>Verrucomicrobiales</taxon>
        <taxon>Verrucomicrobiaceae</taxon>
        <taxon>Prosthecobacter</taxon>
    </lineage>
</organism>
<evidence type="ECO:0008006" key="4">
    <source>
        <dbReference type="Google" id="ProtNLM"/>
    </source>
</evidence>
<evidence type="ECO:0000313" key="3">
    <source>
        <dbReference type="Proteomes" id="UP000190774"/>
    </source>
</evidence>
<keyword evidence="1" id="KW-0812">Transmembrane</keyword>
<keyword evidence="1" id="KW-0472">Membrane</keyword>
<dbReference type="AlphaFoldDB" id="A0A1T4YTT9"/>
<keyword evidence="1" id="KW-1133">Transmembrane helix</keyword>
<dbReference type="STRING" id="48467.SAMN02745166_04203"/>
<gene>
    <name evidence="2" type="ORF">SAMN02745166_04203</name>
</gene>
<sequence>MTADPPKKRRAIDTLVARDQTAVFWFVVACITAGLCAWYLVIMSDELKARPPFVVMDGNGAYYVAPGLNYNAMAPMHLSLTELAVEALFEREPNGIVHSKRLPYLCTKTGWGILKKKIESEARYFSQQNATQTVTIESRKILGTGSTIALTEAKGTVRRRSFFNNRPQEETYTFYIQFFWRLNPDIRRNKAFPSVIDGVPKYQLEKISDS</sequence>